<keyword evidence="7" id="KW-1185">Reference proteome</keyword>
<evidence type="ECO:0000313" key="7">
    <source>
        <dbReference type="Proteomes" id="UP001597322"/>
    </source>
</evidence>
<dbReference type="Pfam" id="PF00669">
    <property type="entry name" value="Flagellin_N"/>
    <property type="match status" value="1"/>
</dbReference>
<evidence type="ECO:0000256" key="3">
    <source>
        <dbReference type="RuleBase" id="RU362073"/>
    </source>
</evidence>
<dbReference type="EMBL" id="JBHUEQ010000017">
    <property type="protein sequence ID" value="MFD1746000.1"/>
    <property type="molecule type" value="Genomic_DNA"/>
</dbReference>
<dbReference type="PANTHER" id="PTHR42792">
    <property type="entry name" value="FLAGELLIN"/>
    <property type="match status" value="1"/>
</dbReference>
<dbReference type="Proteomes" id="UP001597322">
    <property type="component" value="Unassembled WGS sequence"/>
</dbReference>
<dbReference type="NCBIfam" id="NF004669">
    <property type="entry name" value="PRK06008.1"/>
    <property type="match status" value="1"/>
</dbReference>
<reference evidence="7" key="1">
    <citation type="journal article" date="2019" name="Int. J. Syst. Evol. Microbiol.">
        <title>The Global Catalogue of Microorganisms (GCM) 10K type strain sequencing project: providing services to taxonomists for standard genome sequencing and annotation.</title>
        <authorList>
            <consortium name="The Broad Institute Genomics Platform"/>
            <consortium name="The Broad Institute Genome Sequencing Center for Infectious Disease"/>
            <person name="Wu L."/>
            <person name="Ma J."/>
        </authorList>
    </citation>
    <scope>NUCLEOTIDE SEQUENCE [LARGE SCALE GENOMIC DNA]</scope>
    <source>
        <strain evidence="7">CG52</strain>
    </source>
</reference>
<comment type="caution">
    <text evidence="6">The sequence shown here is derived from an EMBL/GenBank/DDBJ whole genome shotgun (WGS) entry which is preliminary data.</text>
</comment>
<dbReference type="InterPro" id="IPR001029">
    <property type="entry name" value="Flagellin_N"/>
</dbReference>
<comment type="subcellular location">
    <subcellularLocation>
        <location evidence="3">Secreted</location>
    </subcellularLocation>
    <subcellularLocation>
        <location evidence="3">Bacterial flagellum</location>
    </subcellularLocation>
</comment>
<evidence type="ECO:0000259" key="5">
    <source>
        <dbReference type="Pfam" id="PF00700"/>
    </source>
</evidence>
<gene>
    <name evidence="6" type="ORF">ACFSE1_11060</name>
</gene>
<sequence length="362" mass="38548">MKTSFSSSVSVQTSLRQVMAKAQTDLIKANKEVTTGVHADMGVAIGAETSRNLDLTRDVMRIESQLTTNSVATTRIDSSDSALSTMSKSIDSVRGVLASLTSSPSTLGDATQALTSALNSFTDAANVSVAGEHLFSGVNTDVKPLTSYTQASSPFKQAFDAELNQFLSTNGLASKADMTATDMQNFLNDLEAKFNGTAPLTSPPHLAAVAGQDFWKTFVSNANDANMQTRINSSEVVATSANANGRGFRNFMLATVISAEFLKPEMLEAARNVVVVKANEAIGRAQGGITQARTELGISSERIKKANESLAAQKKIFEVHLNDLQGVDAFEASTRVTSLQALLEASYTLTSRIQKLSLINFL</sequence>
<feature type="domain" description="Flagellin C-terminal" evidence="5">
    <location>
        <begin position="281"/>
        <end position="362"/>
    </location>
</feature>
<name>A0ABW4M3G2_9HYPH</name>
<evidence type="ECO:0000259" key="4">
    <source>
        <dbReference type="Pfam" id="PF00669"/>
    </source>
</evidence>
<protein>
    <recommendedName>
        <fullName evidence="3">Flagellin</fullName>
    </recommendedName>
</protein>
<dbReference type="Pfam" id="PF00700">
    <property type="entry name" value="Flagellin_C"/>
    <property type="match status" value="1"/>
</dbReference>
<dbReference type="PANTHER" id="PTHR42792:SF1">
    <property type="entry name" value="FLAGELLAR HOOK-ASSOCIATED PROTEIN 3"/>
    <property type="match status" value="1"/>
</dbReference>
<keyword evidence="6" id="KW-0282">Flagellum</keyword>
<comment type="function">
    <text evidence="3">Flagellin is the subunit protein which polymerizes to form the filaments of bacterial flagella.</text>
</comment>
<dbReference type="RefSeq" id="WP_377400756.1">
    <property type="nucleotide sequence ID" value="NZ_JBHUEQ010000017.1"/>
</dbReference>
<feature type="domain" description="Flagellin N-terminal" evidence="4">
    <location>
        <begin position="10"/>
        <end position="140"/>
    </location>
</feature>
<proteinExistence type="inferred from homology"/>
<comment type="similarity">
    <text evidence="1 3">Belongs to the bacterial flagellin family.</text>
</comment>
<dbReference type="InterPro" id="IPR046358">
    <property type="entry name" value="Flagellin_C"/>
</dbReference>
<evidence type="ECO:0000256" key="1">
    <source>
        <dbReference type="ARBA" id="ARBA00005709"/>
    </source>
</evidence>
<keyword evidence="3" id="KW-0964">Secreted</keyword>
<evidence type="ECO:0000256" key="2">
    <source>
        <dbReference type="ARBA" id="ARBA00023143"/>
    </source>
</evidence>
<keyword evidence="6" id="KW-0969">Cilium</keyword>
<dbReference type="InterPro" id="IPR001492">
    <property type="entry name" value="Flagellin"/>
</dbReference>
<accession>A0ABW4M3G2</accession>
<organism evidence="6 7">
    <name type="scientific">Rhizobium helianthi</name>
    <dbReference type="NCBI Taxonomy" id="1132695"/>
    <lineage>
        <taxon>Bacteria</taxon>
        <taxon>Pseudomonadati</taxon>
        <taxon>Pseudomonadota</taxon>
        <taxon>Alphaproteobacteria</taxon>
        <taxon>Hyphomicrobiales</taxon>
        <taxon>Rhizobiaceae</taxon>
        <taxon>Rhizobium/Agrobacterium group</taxon>
        <taxon>Rhizobium</taxon>
    </lineage>
</organism>
<keyword evidence="2 3" id="KW-0975">Bacterial flagellum</keyword>
<evidence type="ECO:0000313" key="6">
    <source>
        <dbReference type="EMBL" id="MFD1746000.1"/>
    </source>
</evidence>
<dbReference type="Gene3D" id="1.20.1330.10">
    <property type="entry name" value="f41 fragment of flagellin, N-terminal domain"/>
    <property type="match status" value="1"/>
</dbReference>
<keyword evidence="6" id="KW-0966">Cell projection</keyword>
<dbReference type="SUPFAM" id="SSF64518">
    <property type="entry name" value="Phase 1 flagellin"/>
    <property type="match status" value="1"/>
</dbReference>